<dbReference type="RefSeq" id="WP_379663560.1">
    <property type="nucleotide sequence ID" value="NZ_JBHUDG010000043.1"/>
</dbReference>
<feature type="signal peptide" evidence="1">
    <location>
        <begin position="1"/>
        <end position="20"/>
    </location>
</feature>
<organism evidence="2 3">
    <name type="scientific">Pseudopedobacter beijingensis</name>
    <dbReference type="NCBI Taxonomy" id="1207056"/>
    <lineage>
        <taxon>Bacteria</taxon>
        <taxon>Pseudomonadati</taxon>
        <taxon>Bacteroidota</taxon>
        <taxon>Sphingobacteriia</taxon>
        <taxon>Sphingobacteriales</taxon>
        <taxon>Sphingobacteriaceae</taxon>
        <taxon>Pseudopedobacter</taxon>
    </lineage>
</organism>
<dbReference type="Proteomes" id="UP001597118">
    <property type="component" value="Unassembled WGS sequence"/>
</dbReference>
<gene>
    <name evidence="2" type="ORF">ACFSAH_15045</name>
</gene>
<keyword evidence="3" id="KW-1185">Reference proteome</keyword>
<evidence type="ECO:0000313" key="2">
    <source>
        <dbReference type="EMBL" id="MFD1631191.1"/>
    </source>
</evidence>
<dbReference type="InterPro" id="IPR013783">
    <property type="entry name" value="Ig-like_fold"/>
</dbReference>
<comment type="caution">
    <text evidence="2">The sequence shown here is derived from an EMBL/GenBank/DDBJ whole genome shotgun (WGS) entry which is preliminary data.</text>
</comment>
<dbReference type="EMBL" id="JBHUDG010000043">
    <property type="protein sequence ID" value="MFD1631191.1"/>
    <property type="molecule type" value="Genomic_DNA"/>
</dbReference>
<name>A0ABW4IHS4_9SPHI</name>
<evidence type="ECO:0000313" key="3">
    <source>
        <dbReference type="Proteomes" id="UP001597118"/>
    </source>
</evidence>
<evidence type="ECO:0000256" key="1">
    <source>
        <dbReference type="SAM" id="SignalP"/>
    </source>
</evidence>
<feature type="chain" id="PRO_5047108835" description="Por secretion system C-terminal sorting domain-containing protein" evidence="1">
    <location>
        <begin position="21"/>
        <end position="530"/>
    </location>
</feature>
<evidence type="ECO:0008006" key="4">
    <source>
        <dbReference type="Google" id="ProtNLM"/>
    </source>
</evidence>
<proteinExistence type="predicted"/>
<accession>A0ABW4IHS4</accession>
<reference evidence="3" key="1">
    <citation type="journal article" date="2019" name="Int. J. Syst. Evol. Microbiol.">
        <title>The Global Catalogue of Microorganisms (GCM) 10K type strain sequencing project: providing services to taxonomists for standard genome sequencing and annotation.</title>
        <authorList>
            <consortium name="The Broad Institute Genomics Platform"/>
            <consortium name="The Broad Institute Genome Sequencing Center for Infectious Disease"/>
            <person name="Wu L."/>
            <person name="Ma J."/>
        </authorList>
    </citation>
    <scope>NUCLEOTIDE SEQUENCE [LARGE SCALE GENOMIC DNA]</scope>
    <source>
        <strain evidence="3">CCUG 53762</strain>
    </source>
</reference>
<protein>
    <recommendedName>
        <fullName evidence="4">Por secretion system C-terminal sorting domain-containing protein</fullName>
    </recommendedName>
</protein>
<dbReference type="Gene3D" id="2.60.40.10">
    <property type="entry name" value="Immunoglobulins"/>
    <property type="match status" value="1"/>
</dbReference>
<sequence length="530" mass="57486">MMKKQLQTLFLCLAFTAANAQGNWNGQTSKWSYDFTGNRHTSYQSSFVIQKASGAGSFFTAEGTPIDLGTATPYSTAAATGWFPAPAGTSSYLQIRTATGAQSKYSLIKNGGAIESFKMAATNGINKFIIRDIDGSKAKAATKFSFKLKTHYKDGSGNSVIPGYDRFYDIVIGNNTGTGVSGNGSWFRGGEGINTDVTSVSKESIFTSFRLQYKPNNAAMLFYHRKVTKKGTENGSGTASFHSITAITINADDSENLFDIYCNNTATNQYYVINTNIYVVLPQTSHLFINGAKIGEYDIAETGESPITPGLSLNSIAVFSTGNGTGTGIAELDMAAIELSNINLDYISTTSSTLPVSLVSFTGKYTNNTVQLRWTTASEKGNSHFEIQRSDNKTSFQNILKVEGNGNSTTRIDYSASDNSPLPGTNYYRLKQVDFDGKESFSDIIAINTTLNPESDLKIINQKGLLNASFYNNNKNTEVEVIVTDIKGSKILNKKIQVSYGLNQISIQLPQLSSGVYVLAIGTLRTKFLN</sequence>
<keyword evidence="1" id="KW-0732">Signal</keyword>